<dbReference type="Proteomes" id="UP000643701">
    <property type="component" value="Unassembled WGS sequence"/>
</dbReference>
<dbReference type="Gene3D" id="2.50.20.10">
    <property type="entry name" value="Lipoprotein localisation LolA/LolB/LppX"/>
    <property type="match status" value="1"/>
</dbReference>
<evidence type="ECO:0000313" key="1">
    <source>
        <dbReference type="EMBL" id="NGZ89458.1"/>
    </source>
</evidence>
<dbReference type="RefSeq" id="WP_166399725.1">
    <property type="nucleotide sequence ID" value="NZ_JAANAS010000038.1"/>
</dbReference>
<sequence>MLKNNAVRFILLSLTILCIGACKSKKPMVGEDLKPRAIKNVIKSHEKSFPGFESLSGKMKASYRDKNMSQTVNITYRIQKDEKIWMSAKAFGLITVAKIYITPKRVQFYEKINNEYFDGDFELISNLLGVDLNFNQLQNLLLAQSLIQLNNRQSSANFEENQYAFKHSTKMGINVNMDVDAQHFRLKKQEIIYPELNQFLTITYPSFQTNKQSFYPKKINILAKNKEEEVNLSLEFKSLNVGEELSFPFDIPSNYKEIKL</sequence>
<reference evidence="1" key="1">
    <citation type="submission" date="2020-03" db="EMBL/GenBank/DDBJ databases">
        <title>Psychroflexus Maritimus sp. nov., isolate from marine sediment.</title>
        <authorList>
            <person name="Zhong Y.-L."/>
        </authorList>
    </citation>
    <scope>NUCLEOTIDE SEQUENCE</scope>
    <source>
        <strain evidence="1">C1</strain>
    </source>
</reference>
<protein>
    <submittedName>
        <fullName evidence="1">DUF4292 domain-containing protein</fullName>
    </submittedName>
</protein>
<evidence type="ECO:0000313" key="2">
    <source>
        <dbReference type="Proteomes" id="UP000643701"/>
    </source>
</evidence>
<accession>A0A967ADU8</accession>
<comment type="caution">
    <text evidence="1">The sequence shown here is derived from an EMBL/GenBank/DDBJ whole genome shotgun (WGS) entry which is preliminary data.</text>
</comment>
<proteinExistence type="predicted"/>
<keyword evidence="2" id="KW-1185">Reference proteome</keyword>
<organism evidence="1 2">
    <name type="scientific">Psychroflexus maritimus</name>
    <dbReference type="NCBI Taxonomy" id="2714865"/>
    <lineage>
        <taxon>Bacteria</taxon>
        <taxon>Pseudomonadati</taxon>
        <taxon>Bacteroidota</taxon>
        <taxon>Flavobacteriia</taxon>
        <taxon>Flavobacteriales</taxon>
        <taxon>Flavobacteriaceae</taxon>
        <taxon>Psychroflexus</taxon>
    </lineage>
</organism>
<dbReference type="EMBL" id="JAANAS010000038">
    <property type="protein sequence ID" value="NGZ89458.1"/>
    <property type="molecule type" value="Genomic_DNA"/>
</dbReference>
<gene>
    <name evidence="1" type="ORF">G7034_04235</name>
</gene>
<dbReference type="InterPro" id="IPR025634">
    <property type="entry name" value="DUF4292"/>
</dbReference>
<name>A0A967ADU8_9FLAO</name>
<dbReference type="AlphaFoldDB" id="A0A967ADU8"/>
<dbReference type="Pfam" id="PF14125">
    <property type="entry name" value="DUF4292"/>
    <property type="match status" value="1"/>
</dbReference>